<proteinExistence type="predicted"/>
<comment type="caution">
    <text evidence="1">The sequence shown here is derived from an EMBL/GenBank/DDBJ whole genome shotgun (WGS) entry which is preliminary data.</text>
</comment>
<reference evidence="1" key="1">
    <citation type="submission" date="2022-04" db="EMBL/GenBank/DDBJ databases">
        <title>Genome of the entomopathogenic fungus Entomophthora muscae.</title>
        <authorList>
            <person name="Elya C."/>
            <person name="Lovett B.R."/>
            <person name="Lee E."/>
            <person name="Macias A.M."/>
            <person name="Hajek A.E."/>
            <person name="De Bivort B.L."/>
            <person name="Kasson M.T."/>
            <person name="De Fine Licht H.H."/>
            <person name="Stajich J.E."/>
        </authorList>
    </citation>
    <scope>NUCLEOTIDE SEQUENCE</scope>
    <source>
        <strain evidence="1">Berkeley</strain>
    </source>
</reference>
<evidence type="ECO:0000313" key="2">
    <source>
        <dbReference type="Proteomes" id="UP001165960"/>
    </source>
</evidence>
<protein>
    <submittedName>
        <fullName evidence="1">Uncharacterized protein</fullName>
    </submittedName>
</protein>
<name>A0ACC2S8A4_9FUNG</name>
<dbReference type="Proteomes" id="UP001165960">
    <property type="component" value="Unassembled WGS sequence"/>
</dbReference>
<dbReference type="EMBL" id="QTSX02005717">
    <property type="protein sequence ID" value="KAJ9058564.1"/>
    <property type="molecule type" value="Genomic_DNA"/>
</dbReference>
<organism evidence="1 2">
    <name type="scientific">Entomophthora muscae</name>
    <dbReference type="NCBI Taxonomy" id="34485"/>
    <lineage>
        <taxon>Eukaryota</taxon>
        <taxon>Fungi</taxon>
        <taxon>Fungi incertae sedis</taxon>
        <taxon>Zoopagomycota</taxon>
        <taxon>Entomophthoromycotina</taxon>
        <taxon>Entomophthoromycetes</taxon>
        <taxon>Entomophthorales</taxon>
        <taxon>Entomophthoraceae</taxon>
        <taxon>Entomophthora</taxon>
    </lineage>
</organism>
<sequence>MSFRCKPTSVYTLLINPTAPGGYVACIMTTASSKTVLSRQTTSHLFPLKIKRLSPNRLLDRLPQAPQPLHQNLQLRNLPHQQRNLLAPTLTGCVNGRMLQVPLKLKRSSSSMQKAKYTSTKQTA</sequence>
<accession>A0ACC2S8A4</accession>
<gene>
    <name evidence="1" type="ORF">DSO57_1011019</name>
</gene>
<evidence type="ECO:0000313" key="1">
    <source>
        <dbReference type="EMBL" id="KAJ9058564.1"/>
    </source>
</evidence>
<keyword evidence="2" id="KW-1185">Reference proteome</keyword>